<evidence type="ECO:0000313" key="1">
    <source>
        <dbReference type="EMBL" id="KAG6515298.1"/>
    </source>
</evidence>
<dbReference type="GO" id="GO:0048364">
    <property type="term" value="P:root development"/>
    <property type="evidence" value="ECO:0007669"/>
    <property type="project" value="InterPro"/>
</dbReference>
<dbReference type="EMBL" id="JACMSC010000007">
    <property type="protein sequence ID" value="KAG6515298.1"/>
    <property type="molecule type" value="Genomic_DNA"/>
</dbReference>
<dbReference type="PANTHER" id="PTHR35989:SF1">
    <property type="entry name" value="MEDIATOR OF RNA POLYMERASE II TRANSCRIPTION SUBUNIT 32"/>
    <property type="match status" value="1"/>
</dbReference>
<dbReference type="PANTHER" id="PTHR35989">
    <property type="entry name" value="MEDIATOR OF RNA POLYMERASE II TRANSCRIPTION SUBUNIT 32"/>
    <property type="match status" value="1"/>
</dbReference>
<accession>A0A8J5LJY8</accession>
<sequence length="213" mass="23962">MEGNQQSQIFQIWAGGLDHLVTPVEPRLLCHFYDQLDRRSQFNWMIQFGFRNTVQSLAKSITSSQAYLKQSHWPPPIEANAVIEEYIKEATCYTCVMDTTIEAMSREYEELVAAAMEVVEQSGGRSGTALEKFKQRWQMFMASCDKAEGKVELARRRITADHVMDMASGMAPGGPVELPLPHISIPRLEQVIHTVSSLTGNLQQGPLPVHKVD</sequence>
<dbReference type="InterPro" id="IPR033244">
    <property type="entry name" value="MED32"/>
</dbReference>
<reference evidence="1 2" key="1">
    <citation type="submission" date="2020-08" db="EMBL/GenBank/DDBJ databases">
        <title>Plant Genome Project.</title>
        <authorList>
            <person name="Zhang R.-G."/>
        </authorList>
    </citation>
    <scope>NUCLEOTIDE SEQUENCE [LARGE SCALE GENOMIC DNA]</scope>
    <source>
        <tissue evidence="1">Rhizome</tissue>
    </source>
</reference>
<keyword evidence="2" id="KW-1185">Reference proteome</keyword>
<dbReference type="GO" id="GO:0016592">
    <property type="term" value="C:mediator complex"/>
    <property type="evidence" value="ECO:0007669"/>
    <property type="project" value="InterPro"/>
</dbReference>
<evidence type="ECO:0000313" key="2">
    <source>
        <dbReference type="Proteomes" id="UP000734854"/>
    </source>
</evidence>
<dbReference type="GO" id="GO:0009631">
    <property type="term" value="P:cold acclimation"/>
    <property type="evidence" value="ECO:0007669"/>
    <property type="project" value="InterPro"/>
</dbReference>
<dbReference type="AlphaFoldDB" id="A0A8J5LJY8"/>
<comment type="caution">
    <text evidence="1">The sequence shown here is derived from an EMBL/GenBank/DDBJ whole genome shotgun (WGS) entry which is preliminary data.</text>
</comment>
<gene>
    <name evidence="1" type="ORF">ZIOFF_025690</name>
</gene>
<dbReference type="Proteomes" id="UP000734854">
    <property type="component" value="Unassembled WGS sequence"/>
</dbReference>
<organism evidence="1 2">
    <name type="scientific">Zingiber officinale</name>
    <name type="common">Ginger</name>
    <name type="synonym">Amomum zingiber</name>
    <dbReference type="NCBI Taxonomy" id="94328"/>
    <lineage>
        <taxon>Eukaryota</taxon>
        <taxon>Viridiplantae</taxon>
        <taxon>Streptophyta</taxon>
        <taxon>Embryophyta</taxon>
        <taxon>Tracheophyta</taxon>
        <taxon>Spermatophyta</taxon>
        <taxon>Magnoliopsida</taxon>
        <taxon>Liliopsida</taxon>
        <taxon>Zingiberales</taxon>
        <taxon>Zingiberaceae</taxon>
        <taxon>Zingiber</taxon>
    </lineage>
</organism>
<dbReference type="GO" id="GO:0006355">
    <property type="term" value="P:regulation of DNA-templated transcription"/>
    <property type="evidence" value="ECO:0007669"/>
    <property type="project" value="InterPro"/>
</dbReference>
<proteinExistence type="predicted"/>
<protein>
    <submittedName>
        <fullName evidence="1">Uncharacterized protein</fullName>
    </submittedName>
</protein>
<dbReference type="GO" id="GO:0010150">
    <property type="term" value="P:leaf senescence"/>
    <property type="evidence" value="ECO:0007669"/>
    <property type="project" value="InterPro"/>
</dbReference>
<name>A0A8J5LJY8_ZINOF</name>